<evidence type="ECO:0000256" key="2">
    <source>
        <dbReference type="ARBA" id="ARBA00022737"/>
    </source>
</evidence>
<dbReference type="Pfam" id="PF00400">
    <property type="entry name" value="WD40"/>
    <property type="match status" value="4"/>
</dbReference>
<dbReference type="PANTHER" id="PTHR19856">
    <property type="entry name" value="WD-REPEATCONTAINING PROTEIN WDR1"/>
    <property type="match status" value="1"/>
</dbReference>
<proteinExistence type="predicted"/>
<dbReference type="InterPro" id="IPR015943">
    <property type="entry name" value="WD40/YVTN_repeat-like_dom_sf"/>
</dbReference>
<feature type="repeat" description="WD" evidence="3">
    <location>
        <begin position="90"/>
        <end position="131"/>
    </location>
</feature>
<feature type="repeat" description="WD" evidence="3">
    <location>
        <begin position="569"/>
        <end position="599"/>
    </location>
</feature>
<name>E3L8F6_PUCGT</name>
<dbReference type="PROSITE" id="PS50082">
    <property type="entry name" value="WD_REPEATS_2"/>
    <property type="match status" value="4"/>
</dbReference>
<dbReference type="OrthoDB" id="2306at2759"/>
<dbReference type="InterPro" id="IPR001680">
    <property type="entry name" value="WD40_rpt"/>
</dbReference>
<organism evidence="4 5">
    <name type="scientific">Puccinia graminis f. sp. tritici (strain CRL 75-36-700-3 / race SCCL)</name>
    <name type="common">Black stem rust fungus</name>
    <dbReference type="NCBI Taxonomy" id="418459"/>
    <lineage>
        <taxon>Eukaryota</taxon>
        <taxon>Fungi</taxon>
        <taxon>Dikarya</taxon>
        <taxon>Basidiomycota</taxon>
        <taxon>Pucciniomycotina</taxon>
        <taxon>Pucciniomycetes</taxon>
        <taxon>Pucciniales</taxon>
        <taxon>Pucciniaceae</taxon>
        <taxon>Puccinia</taxon>
    </lineage>
</organism>
<reference key="1">
    <citation type="submission" date="2007-01" db="EMBL/GenBank/DDBJ databases">
        <title>The Genome Sequence of Puccinia graminis f. sp. tritici Strain CRL 75-36-700-3.</title>
        <authorList>
            <consortium name="The Broad Institute Genome Sequencing Platform"/>
            <person name="Birren B."/>
            <person name="Lander E."/>
            <person name="Galagan J."/>
            <person name="Nusbaum C."/>
            <person name="Devon K."/>
            <person name="Cuomo C."/>
            <person name="Jaffe D."/>
            <person name="Butler J."/>
            <person name="Alvarez P."/>
            <person name="Gnerre S."/>
            <person name="Grabherr M."/>
            <person name="Mauceli E."/>
            <person name="Brockman W."/>
            <person name="Young S."/>
            <person name="LaButti K."/>
            <person name="Sykes S."/>
            <person name="DeCaprio D."/>
            <person name="Crawford M."/>
            <person name="Koehrsen M."/>
            <person name="Engels R."/>
            <person name="Montgomery P."/>
            <person name="Pearson M."/>
            <person name="Howarth C."/>
            <person name="Larson L."/>
            <person name="White J."/>
            <person name="Zeng Q."/>
            <person name="Kodira C."/>
            <person name="Yandava C."/>
            <person name="Alvarado L."/>
            <person name="O'Leary S."/>
            <person name="Szabo L."/>
            <person name="Dean R."/>
            <person name="Schein J."/>
        </authorList>
    </citation>
    <scope>NUCLEOTIDE SEQUENCE</scope>
    <source>
        <strain>CRL 75-36-700-3</strain>
    </source>
</reference>
<dbReference type="GO" id="GO:0030864">
    <property type="term" value="C:cortical actin cytoskeleton"/>
    <property type="evidence" value="ECO:0000318"/>
    <property type="project" value="GO_Central"/>
</dbReference>
<feature type="repeat" description="WD" evidence="3">
    <location>
        <begin position="271"/>
        <end position="313"/>
    </location>
</feature>
<evidence type="ECO:0000256" key="1">
    <source>
        <dbReference type="ARBA" id="ARBA00022574"/>
    </source>
</evidence>
<keyword evidence="1 3" id="KW-0853">WD repeat</keyword>
<dbReference type="PROSITE" id="PS50294">
    <property type="entry name" value="WD_REPEATS_REGION"/>
    <property type="match status" value="2"/>
</dbReference>
<feature type="repeat" description="WD" evidence="3">
    <location>
        <begin position="223"/>
        <end position="264"/>
    </location>
</feature>
<dbReference type="InterPro" id="IPR036322">
    <property type="entry name" value="WD40_repeat_dom_sf"/>
</dbReference>
<dbReference type="SMART" id="SM00320">
    <property type="entry name" value="WD40"/>
    <property type="match status" value="9"/>
</dbReference>
<reference evidence="5" key="2">
    <citation type="journal article" date="2011" name="Proc. Natl. Acad. Sci. U.S.A.">
        <title>Obligate biotrophy features unraveled by the genomic analysis of rust fungi.</title>
        <authorList>
            <person name="Duplessis S."/>
            <person name="Cuomo C.A."/>
            <person name="Lin Y.-C."/>
            <person name="Aerts A."/>
            <person name="Tisserant E."/>
            <person name="Veneault-Fourrey C."/>
            <person name="Joly D.L."/>
            <person name="Hacquard S."/>
            <person name="Amselem J."/>
            <person name="Cantarel B.L."/>
            <person name="Chiu R."/>
            <person name="Coutinho P.M."/>
            <person name="Feau N."/>
            <person name="Field M."/>
            <person name="Frey P."/>
            <person name="Gelhaye E."/>
            <person name="Goldberg J."/>
            <person name="Grabherr M.G."/>
            <person name="Kodira C.D."/>
            <person name="Kohler A."/>
            <person name="Kuees U."/>
            <person name="Lindquist E.A."/>
            <person name="Lucas S.M."/>
            <person name="Mago R."/>
            <person name="Mauceli E."/>
            <person name="Morin E."/>
            <person name="Murat C."/>
            <person name="Pangilinan J.L."/>
            <person name="Park R."/>
            <person name="Pearson M."/>
            <person name="Quesneville H."/>
            <person name="Rouhier N."/>
            <person name="Sakthikumar S."/>
            <person name="Salamov A.A."/>
            <person name="Schmutz J."/>
            <person name="Selles B."/>
            <person name="Shapiro H."/>
            <person name="Tanguay P."/>
            <person name="Tuskan G.A."/>
            <person name="Henrissat B."/>
            <person name="Van de Peer Y."/>
            <person name="Rouze P."/>
            <person name="Ellis J.G."/>
            <person name="Dodds P.N."/>
            <person name="Schein J.E."/>
            <person name="Zhong S."/>
            <person name="Hamelin R.C."/>
            <person name="Grigoriev I.V."/>
            <person name="Szabo L.J."/>
            <person name="Martin F."/>
        </authorList>
    </citation>
    <scope>NUCLEOTIDE SEQUENCE [LARGE SCALE GENOMIC DNA]</scope>
    <source>
        <strain evidence="5">CRL 75-36-700-3 / race SCCL</strain>
    </source>
</reference>
<dbReference type="PANTHER" id="PTHR19856:SF0">
    <property type="entry name" value="WD REPEAT-CONTAINING PROTEIN 1"/>
    <property type="match status" value="1"/>
</dbReference>
<dbReference type="HOGENOM" id="CLU_015246_1_0_1"/>
<accession>E3L8F6</accession>
<dbReference type="FunFam" id="2.130.10.10:FF:000102">
    <property type="entry name" value="Actin-interacting protein 1"/>
    <property type="match status" value="1"/>
</dbReference>
<dbReference type="Pfam" id="PF23410">
    <property type="entry name" value="Beta-prop_VPS8"/>
    <property type="match status" value="1"/>
</dbReference>
<dbReference type="AlphaFoldDB" id="E3L8F6"/>
<gene>
    <name evidence="4" type="ORF">PGTG_18895</name>
</gene>
<dbReference type="KEGG" id="pgr:PGTG_18895"/>
<evidence type="ECO:0008006" key="6">
    <source>
        <dbReference type="Google" id="ProtNLM"/>
    </source>
</evidence>
<sequence>MRGLEFESRVKGDVTAHWVLGLSSSFGEQVNLVNNILLAIRFVNSKLIDSAEQHMAATPISLWAPSPDTGERGTAIKLDSTERARSSMPPEGHVRPTTVAKFAPSGFYVASGDSAGSVRVWDIAGDEQILKVEVKAISGKINDLAWDAENGGKRIVAVGEGRERFGHAFTIDGGNSVGEIAGHSKTITSVCVRSARPFRAVTGSDDTTLVFFNGTPYKFSKTIRTHSRFVQTVEYAKDGSLFASGGSDSKLFIYDGSTGDTICQLGGEDAAEKHSGTVYSIGWSKAHPSTLASFSADGKVMRWDASTQKHVGTWKLADSPSPEQQLIGGTWLEGNRLVSLAYNGDLTILDDRQSEPVKKIYSCQKGIIAAAKCPKSSGIFAGDHSGRVFHYSNEGVCKPVGGSASSKIIGLSTSQNKVFSISMDDSVREIDPSEAAYNTNVAVPLPAQGKDLCARSTDNVILVITANEARLIESGNSLTTIPLDYNATACAISPKFAAIGAADGKVYVYDASSKTLKSSVTLSKNISSVTCMAISPDEKLLAVGEQNGKIMIHELSGEYPVKISQWCWHTARIMSFDWSACSAFLASSSLDTNIYVWSVAKPTKNIPIKNAHVGGTTEVIWEAEGKLLSCGSDGAIRKFSIKLDSLT</sequence>
<keyword evidence="2" id="KW-0677">Repeat</keyword>
<dbReference type="SUPFAM" id="SSF50978">
    <property type="entry name" value="WD40 repeat-like"/>
    <property type="match status" value="2"/>
</dbReference>
<dbReference type="EMBL" id="DS178374">
    <property type="protein sequence ID" value="EFP92831.2"/>
    <property type="molecule type" value="Genomic_DNA"/>
</dbReference>
<dbReference type="RefSeq" id="XP_003337250.2">
    <property type="nucleotide sequence ID" value="XM_003337202.2"/>
</dbReference>
<evidence type="ECO:0000313" key="5">
    <source>
        <dbReference type="Proteomes" id="UP000008783"/>
    </source>
</evidence>
<dbReference type="GO" id="GO:0051015">
    <property type="term" value="F:actin filament binding"/>
    <property type="evidence" value="ECO:0000318"/>
    <property type="project" value="GO_Central"/>
</dbReference>
<dbReference type="STRING" id="418459.E3L8F6"/>
<dbReference type="FunCoup" id="E3L8F6">
    <property type="interactions" value="257"/>
</dbReference>
<evidence type="ECO:0000256" key="3">
    <source>
        <dbReference type="PROSITE-ProRule" id="PRU00221"/>
    </source>
</evidence>
<dbReference type="Proteomes" id="UP000008783">
    <property type="component" value="Unassembled WGS sequence"/>
</dbReference>
<dbReference type="VEuPathDB" id="FungiDB:PGTG_18895"/>
<dbReference type="GO" id="GO:0030042">
    <property type="term" value="P:actin filament depolymerization"/>
    <property type="evidence" value="ECO:0000318"/>
    <property type="project" value="GO_Central"/>
</dbReference>
<dbReference type="InParanoid" id="E3L8F6"/>
<dbReference type="GeneID" id="10542545"/>
<keyword evidence="5" id="KW-1185">Reference proteome</keyword>
<evidence type="ECO:0000313" key="4">
    <source>
        <dbReference type="EMBL" id="EFP92831.2"/>
    </source>
</evidence>
<protein>
    <recommendedName>
        <fullName evidence="6">WD40 repeat-like protein</fullName>
    </recommendedName>
</protein>
<dbReference type="Gene3D" id="2.130.10.10">
    <property type="entry name" value="YVTN repeat-like/Quinoprotein amine dehydrogenase"/>
    <property type="match status" value="2"/>
</dbReference>